<evidence type="ECO:0000259" key="8">
    <source>
        <dbReference type="Pfam" id="PF18565"/>
    </source>
</evidence>
<evidence type="ECO:0000256" key="2">
    <source>
        <dbReference type="ARBA" id="ARBA00022801"/>
    </source>
</evidence>
<dbReference type="Pfam" id="PF02837">
    <property type="entry name" value="Glyco_hydro_2_N"/>
    <property type="match status" value="1"/>
</dbReference>
<dbReference type="InterPro" id="IPR040605">
    <property type="entry name" value="Glyco_hydro2_dom5"/>
</dbReference>
<dbReference type="InterPro" id="IPR006103">
    <property type="entry name" value="Glyco_hydro_2_cat"/>
</dbReference>
<dbReference type="Proteomes" id="UP001208692">
    <property type="component" value="Unassembled WGS sequence"/>
</dbReference>
<evidence type="ECO:0000259" key="5">
    <source>
        <dbReference type="Pfam" id="PF02836"/>
    </source>
</evidence>
<keyword evidence="10" id="KW-1185">Reference proteome</keyword>
<evidence type="ECO:0000256" key="3">
    <source>
        <dbReference type="ARBA" id="ARBA00023295"/>
    </source>
</evidence>
<dbReference type="SUPFAM" id="SSF49303">
    <property type="entry name" value="beta-Galactosidase/glucuronidase domain"/>
    <property type="match status" value="1"/>
</dbReference>
<evidence type="ECO:0000256" key="1">
    <source>
        <dbReference type="ARBA" id="ARBA00007401"/>
    </source>
</evidence>
<comment type="similarity">
    <text evidence="1">Belongs to the glycosyl hydrolase 2 family.</text>
</comment>
<dbReference type="InterPro" id="IPR013783">
    <property type="entry name" value="Ig-like_fold"/>
</dbReference>
<protein>
    <submittedName>
        <fullName evidence="9">Beta-galactosidase</fullName>
    </submittedName>
</protein>
<dbReference type="InterPro" id="IPR032311">
    <property type="entry name" value="DUF4982"/>
</dbReference>
<dbReference type="PANTHER" id="PTHR42732">
    <property type="entry name" value="BETA-GALACTOSIDASE"/>
    <property type="match status" value="1"/>
</dbReference>
<dbReference type="Pfam" id="PF00703">
    <property type="entry name" value="Glyco_hydro_2"/>
    <property type="match status" value="1"/>
</dbReference>
<sequence length="788" mass="90121">MDNDWKFTFGHAKESSKDLFYKIHNDFSKTKAKGINFSSIQYDDSTWLQIDLPHDWAVALPFSKEASCSHGYKTLGVDFPQTSIGWYRKKFMVEATDSDKRFEIQFDGIFRDAHIWINGMYLGNYQSGYMGVKYDITDFIDFKNENVITVRVDATQAEGWFYEGAGIYRHVWLNIFDNLYTPTEDVYIQTKSIGTNSEILTEIVVKNQYLTEKTFYLEYKILDRNKKVVTEATSDVFRIQPNGKLFLSKQLSINNSSLWDTDNPYLYTLVTKIVSNNETLEELHTRFGIRTFRYEPDGFYLNNKRVQIKGVCVHQDHAGIGTALLDEIQYYRINLLKEMGANAYRSAHNPPTPELLQACDSLGMLVMNETRLLNSGSEYLTQFENLIKRDRNHACIFMWCIGNEEELIQTTITGKRIAQTLITKQHELDPSRTSTYGGNVGNKKEGVNEVIPVRGFNYNLYGLEDYKNQNPNQPIIGTEVGSTVSTRGIYIPENEINKIEHFNGVFVADTVHAYLLDQDYSYTNWASRAEQWLNQTFFDERFMGGFVWTGFDYRGEPTPFSFPNINSHFGVMDVCGFPKNIYYYYKSWWSDKDVLHIAPHWNIDAQPNQLVKVWVYSNADEIELFLNGKSLGKKMMPKLGHLIWEVKYQKGILKAVGLKNGQKIQSSVATTGKPTKIILTPHKKSLKVGNQDALVVNVCVVDKKGLEVPNANGLIHFNLLGDAQIIGVGNGDPSSHEKDTFGKNEIIQRKLFNGKCQVIIRSGKTKTPIQLQAFSQGLNNATITILQQ</sequence>
<evidence type="ECO:0000259" key="4">
    <source>
        <dbReference type="Pfam" id="PF00703"/>
    </source>
</evidence>
<feature type="domain" description="Glycosyl hydrolases family 2 sugar binding" evidence="6">
    <location>
        <begin position="47"/>
        <end position="173"/>
    </location>
</feature>
<gene>
    <name evidence="9" type="primary">bga</name>
    <name evidence="9" type="ORF">RCZ16_14230</name>
</gene>
<feature type="domain" description="Glycoside hydrolase family 2 catalytic" evidence="5">
    <location>
        <begin position="298"/>
        <end position="521"/>
    </location>
</feature>
<name>A0ABQ4VQN8_9FLAO</name>
<evidence type="ECO:0000259" key="7">
    <source>
        <dbReference type="Pfam" id="PF16355"/>
    </source>
</evidence>
<dbReference type="SUPFAM" id="SSF49785">
    <property type="entry name" value="Galactose-binding domain-like"/>
    <property type="match status" value="1"/>
</dbReference>
<accession>A0ABQ4VQN8</accession>
<dbReference type="PRINTS" id="PR00132">
    <property type="entry name" value="GLHYDRLASE2"/>
</dbReference>
<feature type="domain" description="Glycoside hydrolase family 2" evidence="8">
    <location>
        <begin position="678"/>
        <end position="784"/>
    </location>
</feature>
<dbReference type="Gene3D" id="2.60.40.10">
    <property type="entry name" value="Immunoglobulins"/>
    <property type="match status" value="3"/>
</dbReference>
<evidence type="ECO:0000259" key="6">
    <source>
        <dbReference type="Pfam" id="PF02837"/>
    </source>
</evidence>
<dbReference type="PANTHER" id="PTHR42732:SF1">
    <property type="entry name" value="BETA-MANNOSIDASE"/>
    <property type="match status" value="1"/>
</dbReference>
<dbReference type="InterPro" id="IPR036156">
    <property type="entry name" value="Beta-gal/glucu_dom_sf"/>
</dbReference>
<evidence type="ECO:0000313" key="10">
    <source>
        <dbReference type="Proteomes" id="UP001208692"/>
    </source>
</evidence>
<dbReference type="InterPro" id="IPR051913">
    <property type="entry name" value="GH2_Domain-Containing"/>
</dbReference>
<reference evidence="9 10" key="1">
    <citation type="submission" date="2021-11" db="EMBL/GenBank/DDBJ databases">
        <title>Draft genome sequence of Capnocytophaga sp. strain KC07075 isolated from cat oral cavity.</title>
        <authorList>
            <person name="Suzuki M."/>
            <person name="Imaoka K."/>
            <person name="Kimura M."/>
            <person name="Morikawa S."/>
            <person name="Maeda K."/>
        </authorList>
    </citation>
    <scope>NUCLEOTIDE SEQUENCE [LARGE SCALE GENOMIC DNA]</scope>
    <source>
        <strain evidence="9 10">KC07079</strain>
    </source>
</reference>
<dbReference type="InterPro" id="IPR017853">
    <property type="entry name" value="GH"/>
</dbReference>
<keyword evidence="3" id="KW-0326">Glycosidase</keyword>
<evidence type="ECO:0000313" key="9">
    <source>
        <dbReference type="EMBL" id="GJM53106.1"/>
    </source>
</evidence>
<dbReference type="InterPro" id="IPR006104">
    <property type="entry name" value="Glyco_hydro_2_N"/>
</dbReference>
<dbReference type="Pfam" id="PF16355">
    <property type="entry name" value="DUF4982"/>
    <property type="match status" value="1"/>
</dbReference>
<dbReference type="InterPro" id="IPR008979">
    <property type="entry name" value="Galactose-bd-like_sf"/>
</dbReference>
<dbReference type="NCBIfam" id="NF041462">
    <property type="entry name" value="GalA"/>
    <property type="match status" value="1"/>
</dbReference>
<feature type="domain" description="Glycoside hydrolase family 2 immunoglobulin-like beta-sandwich" evidence="4">
    <location>
        <begin position="184"/>
        <end position="290"/>
    </location>
</feature>
<dbReference type="InterPro" id="IPR048230">
    <property type="entry name" value="GalA-like"/>
</dbReference>
<dbReference type="SUPFAM" id="SSF51445">
    <property type="entry name" value="(Trans)glycosidases"/>
    <property type="match status" value="1"/>
</dbReference>
<feature type="domain" description="DUF4982" evidence="7">
    <location>
        <begin position="609"/>
        <end position="664"/>
    </location>
</feature>
<dbReference type="Gene3D" id="2.60.120.260">
    <property type="entry name" value="Galactose-binding domain-like"/>
    <property type="match status" value="1"/>
</dbReference>
<organism evidence="9 10">
    <name type="scientific">Capnocytophaga catalasegens</name>
    <dbReference type="NCBI Taxonomy" id="1004260"/>
    <lineage>
        <taxon>Bacteria</taxon>
        <taxon>Pseudomonadati</taxon>
        <taxon>Bacteroidota</taxon>
        <taxon>Flavobacteriia</taxon>
        <taxon>Flavobacteriales</taxon>
        <taxon>Flavobacteriaceae</taxon>
        <taxon>Capnocytophaga</taxon>
    </lineage>
</organism>
<dbReference type="InterPro" id="IPR006101">
    <property type="entry name" value="Glyco_hydro_2"/>
</dbReference>
<proteinExistence type="inferred from homology"/>
<dbReference type="InterPro" id="IPR006102">
    <property type="entry name" value="Ig-like_GH2"/>
</dbReference>
<keyword evidence="2" id="KW-0378">Hydrolase</keyword>
<dbReference type="Gene3D" id="3.20.20.80">
    <property type="entry name" value="Glycosidases"/>
    <property type="match status" value="1"/>
</dbReference>
<comment type="caution">
    <text evidence="9">The sequence shown here is derived from an EMBL/GenBank/DDBJ whole genome shotgun (WGS) entry which is preliminary data.</text>
</comment>
<dbReference type="EMBL" id="BQKB01000025">
    <property type="protein sequence ID" value="GJM53106.1"/>
    <property type="molecule type" value="Genomic_DNA"/>
</dbReference>
<dbReference type="Pfam" id="PF02836">
    <property type="entry name" value="Glyco_hydro_2_C"/>
    <property type="match status" value="1"/>
</dbReference>
<dbReference type="Pfam" id="PF18565">
    <property type="entry name" value="Glyco_hydro2_C5"/>
    <property type="match status" value="1"/>
</dbReference>